<keyword evidence="6 8" id="KW-0472">Membrane</keyword>
<dbReference type="Pfam" id="PF25179">
    <property type="entry name" value="LMF1_C"/>
    <property type="match status" value="1"/>
</dbReference>
<protein>
    <recommendedName>
        <fullName evidence="8">Lipase maturation factor</fullName>
    </recommendedName>
</protein>
<dbReference type="InterPro" id="IPR009613">
    <property type="entry name" value="LMF"/>
</dbReference>
<evidence type="ECO:0000256" key="5">
    <source>
        <dbReference type="ARBA" id="ARBA00022989"/>
    </source>
</evidence>
<accession>A0A0T6AZX1</accession>
<dbReference type="PANTHER" id="PTHR14463:SF5">
    <property type="entry name" value="LIPASE MATURATION FACTOR 2"/>
    <property type="match status" value="1"/>
</dbReference>
<name>A0A0T6AZX1_9SCAR</name>
<proteinExistence type="inferred from homology"/>
<keyword evidence="5 8" id="KW-1133">Transmembrane helix</keyword>
<dbReference type="InterPro" id="IPR057434">
    <property type="entry name" value="LMF1/2_N"/>
</dbReference>
<feature type="transmembrane region" description="Helical" evidence="8">
    <location>
        <begin position="217"/>
        <end position="237"/>
    </location>
</feature>
<feature type="transmembrane region" description="Helical" evidence="8">
    <location>
        <begin position="12"/>
        <end position="30"/>
    </location>
</feature>
<keyword evidence="3 8" id="KW-0812">Transmembrane</keyword>
<dbReference type="OrthoDB" id="434126at2759"/>
<comment type="caution">
    <text evidence="11">The sequence shown here is derived from an EMBL/GenBank/DDBJ whole genome shotgun (WGS) entry which is preliminary data.</text>
</comment>
<dbReference type="EMBL" id="LJIG01022513">
    <property type="protein sequence ID" value="KRT80183.1"/>
    <property type="molecule type" value="Genomic_DNA"/>
</dbReference>
<evidence type="ECO:0000256" key="8">
    <source>
        <dbReference type="RuleBase" id="RU361229"/>
    </source>
</evidence>
<feature type="transmembrane region" description="Helical" evidence="8">
    <location>
        <begin position="385"/>
        <end position="407"/>
    </location>
</feature>
<feature type="transmembrane region" description="Helical" evidence="8">
    <location>
        <begin position="77"/>
        <end position="95"/>
    </location>
</feature>
<reference evidence="11 12" key="1">
    <citation type="submission" date="2015-09" db="EMBL/GenBank/DDBJ databases">
        <title>Draft genome of the scarab beetle Oryctes borbonicus.</title>
        <authorList>
            <person name="Meyer J.M."/>
            <person name="Markov G.V."/>
            <person name="Baskaran P."/>
            <person name="Herrmann M."/>
            <person name="Sommer R.J."/>
            <person name="Roedelsperger C."/>
        </authorList>
    </citation>
    <scope>NUCLEOTIDE SEQUENCE [LARGE SCALE GENOMIC DNA]</scope>
    <source>
        <strain evidence="11">OB123</strain>
        <tissue evidence="11">Whole animal</tissue>
    </source>
</reference>
<evidence type="ECO:0000256" key="7">
    <source>
        <dbReference type="ARBA" id="ARBA00023180"/>
    </source>
</evidence>
<evidence type="ECO:0000259" key="9">
    <source>
        <dbReference type="Pfam" id="PF06762"/>
    </source>
</evidence>
<feature type="domain" description="Lipase maturation factor 1/2 C-terminal" evidence="10">
    <location>
        <begin position="434"/>
        <end position="487"/>
    </location>
</feature>
<evidence type="ECO:0000313" key="11">
    <source>
        <dbReference type="EMBL" id="KRT80183.1"/>
    </source>
</evidence>
<dbReference type="InterPro" id="IPR057433">
    <property type="entry name" value="LMF1/2_C"/>
</dbReference>
<evidence type="ECO:0000259" key="10">
    <source>
        <dbReference type="Pfam" id="PF25179"/>
    </source>
</evidence>
<evidence type="ECO:0000256" key="6">
    <source>
        <dbReference type="ARBA" id="ARBA00023136"/>
    </source>
</evidence>
<dbReference type="AlphaFoldDB" id="A0A0T6AZX1"/>
<dbReference type="Proteomes" id="UP000051574">
    <property type="component" value="Unassembled WGS sequence"/>
</dbReference>
<evidence type="ECO:0000256" key="2">
    <source>
        <dbReference type="ARBA" id="ARBA00005512"/>
    </source>
</evidence>
<organism evidence="11 12">
    <name type="scientific">Oryctes borbonicus</name>
    <dbReference type="NCBI Taxonomy" id="1629725"/>
    <lineage>
        <taxon>Eukaryota</taxon>
        <taxon>Metazoa</taxon>
        <taxon>Ecdysozoa</taxon>
        <taxon>Arthropoda</taxon>
        <taxon>Hexapoda</taxon>
        <taxon>Insecta</taxon>
        <taxon>Pterygota</taxon>
        <taxon>Neoptera</taxon>
        <taxon>Endopterygota</taxon>
        <taxon>Coleoptera</taxon>
        <taxon>Polyphaga</taxon>
        <taxon>Scarabaeiformia</taxon>
        <taxon>Scarabaeidae</taxon>
        <taxon>Dynastinae</taxon>
        <taxon>Oryctes</taxon>
    </lineage>
</organism>
<evidence type="ECO:0000256" key="1">
    <source>
        <dbReference type="ARBA" id="ARBA00004477"/>
    </source>
</evidence>
<evidence type="ECO:0000313" key="12">
    <source>
        <dbReference type="Proteomes" id="UP000051574"/>
    </source>
</evidence>
<dbReference type="GO" id="GO:0005789">
    <property type="term" value="C:endoplasmic reticulum membrane"/>
    <property type="evidence" value="ECO:0007669"/>
    <property type="project" value="UniProtKB-SubCell"/>
</dbReference>
<dbReference type="GO" id="GO:0051604">
    <property type="term" value="P:protein maturation"/>
    <property type="evidence" value="ECO:0007669"/>
    <property type="project" value="InterPro"/>
</dbReference>
<dbReference type="Pfam" id="PF06762">
    <property type="entry name" value="LMF1"/>
    <property type="match status" value="1"/>
</dbReference>
<feature type="transmembrane region" description="Helical" evidence="8">
    <location>
        <begin position="351"/>
        <end position="373"/>
    </location>
</feature>
<feature type="transmembrane region" description="Helical" evidence="8">
    <location>
        <begin position="298"/>
        <end position="321"/>
    </location>
</feature>
<comment type="similarity">
    <text evidence="2 8">Belongs to the lipase maturation factor family.</text>
</comment>
<gene>
    <name evidence="11" type="ORF">AMK59_8700</name>
</gene>
<keyword evidence="12" id="KW-1185">Reference proteome</keyword>
<evidence type="ECO:0000256" key="3">
    <source>
        <dbReference type="ARBA" id="ARBA00022692"/>
    </source>
</evidence>
<evidence type="ECO:0000256" key="4">
    <source>
        <dbReference type="ARBA" id="ARBA00022824"/>
    </source>
</evidence>
<sequence length="498" mass="56140">MIPIRYTRNLFLRTMCVVYLFAFISFYIQIPGLYGDNGILPAKAVLENSKHKSFSAKVHYQPTLLWLSPYLGLDTNYALDFLALLGSFLAFTGFISQKFCAIPLFAGLWSLYFSLYQVGQIFVNSQWDNLLLEAGFLALLVAPLIPGKRHGSKGSPRDYISLWLVRWLLFRFLLSSGLVKLLNGCPKFWNLTALNYFFETTVLPTPLSWYAHHIPTWILRLTTVFALASEIVLPFLFFVPLRSVRITGFVIQLFLQIAVYLTGNFNFLNLLMTTMLITLLDDQFFFGKSRKSNDSAILGIFGALINMLLHGVVIYGVVIFYNIKFTGTQIEASVGFTRDQLNNVAKTGLLYSTYIGLASLGFTVARAIASSILDSNNKFLQKLLSFLYTVFFAIIAATIFFASTVPLSSLHAATNTTIAPSVRTVYNRLSKLHIVNKYGLFDKITGINGRPEIIIEGANNIEGPWLEYNFLYKPGNVNNSLPFVGTFRIFWRKQIVAV</sequence>
<feature type="transmembrane region" description="Helical" evidence="8">
    <location>
        <begin position="244"/>
        <end position="261"/>
    </location>
</feature>
<keyword evidence="4 8" id="KW-0256">Endoplasmic reticulum</keyword>
<dbReference type="PANTHER" id="PTHR14463">
    <property type="entry name" value="LIPASE MATURATION FACTOR"/>
    <property type="match status" value="1"/>
</dbReference>
<comment type="subcellular location">
    <subcellularLocation>
        <location evidence="1 8">Endoplasmic reticulum membrane</location>
        <topology evidence="1 8">Multi-pass membrane protein</topology>
    </subcellularLocation>
</comment>
<keyword evidence="7" id="KW-0325">Glycoprotein</keyword>
<feature type="transmembrane region" description="Helical" evidence="8">
    <location>
        <begin position="102"/>
        <end position="123"/>
    </location>
</feature>
<feature type="domain" description="Lipase maturation factor 1/2 N-terminal" evidence="9">
    <location>
        <begin position="124"/>
        <end position="285"/>
    </location>
</feature>
<comment type="function">
    <text evidence="8">Involved in the maturation of specific proteins in the endoplasmic reticulum.</text>
</comment>